<dbReference type="Pfam" id="PF00651">
    <property type="entry name" value="BTB"/>
    <property type="match status" value="1"/>
</dbReference>
<protein>
    <submittedName>
        <fullName evidence="2">BTB domain-containing protein</fullName>
    </submittedName>
</protein>
<dbReference type="AlphaFoldDB" id="A0A8H6TE87"/>
<organism evidence="2 3">
    <name type="scientific">Mycena indigotica</name>
    <dbReference type="NCBI Taxonomy" id="2126181"/>
    <lineage>
        <taxon>Eukaryota</taxon>
        <taxon>Fungi</taxon>
        <taxon>Dikarya</taxon>
        <taxon>Basidiomycota</taxon>
        <taxon>Agaricomycotina</taxon>
        <taxon>Agaricomycetes</taxon>
        <taxon>Agaricomycetidae</taxon>
        <taxon>Agaricales</taxon>
        <taxon>Marasmiineae</taxon>
        <taxon>Mycenaceae</taxon>
        <taxon>Mycena</taxon>
    </lineage>
</organism>
<dbReference type="PROSITE" id="PS50097">
    <property type="entry name" value="BTB"/>
    <property type="match status" value="1"/>
</dbReference>
<gene>
    <name evidence="2" type="ORF">MIND_00028600</name>
</gene>
<reference evidence="2" key="1">
    <citation type="submission" date="2020-05" db="EMBL/GenBank/DDBJ databases">
        <title>Mycena genomes resolve the evolution of fungal bioluminescence.</title>
        <authorList>
            <person name="Tsai I.J."/>
        </authorList>
    </citation>
    <scope>NUCLEOTIDE SEQUENCE</scope>
    <source>
        <strain evidence="2">171206Taipei</strain>
    </source>
</reference>
<comment type="caution">
    <text evidence="2">The sequence shown here is derived from an EMBL/GenBank/DDBJ whole genome shotgun (WGS) entry which is preliminary data.</text>
</comment>
<accession>A0A8H6TE87</accession>
<evidence type="ECO:0000313" key="2">
    <source>
        <dbReference type="EMBL" id="KAF7315142.1"/>
    </source>
</evidence>
<dbReference type="InterPro" id="IPR000210">
    <property type="entry name" value="BTB/POZ_dom"/>
</dbReference>
<dbReference type="Gene3D" id="3.30.710.10">
    <property type="entry name" value="Potassium Channel Kv1.1, Chain A"/>
    <property type="match status" value="1"/>
</dbReference>
<dbReference type="InterPro" id="IPR011333">
    <property type="entry name" value="SKP1/BTB/POZ_sf"/>
</dbReference>
<feature type="domain" description="BTB" evidence="1">
    <location>
        <begin position="27"/>
        <end position="101"/>
    </location>
</feature>
<dbReference type="SMART" id="SM00225">
    <property type="entry name" value="BTB"/>
    <property type="match status" value="1"/>
</dbReference>
<dbReference type="GeneID" id="59339771"/>
<dbReference type="SUPFAM" id="SSF54695">
    <property type="entry name" value="POZ domain"/>
    <property type="match status" value="1"/>
</dbReference>
<name>A0A8H6TE87_9AGAR</name>
<keyword evidence="3" id="KW-1185">Reference proteome</keyword>
<evidence type="ECO:0000259" key="1">
    <source>
        <dbReference type="PROSITE" id="PS50097"/>
    </source>
</evidence>
<proteinExistence type="predicted"/>
<dbReference type="EMBL" id="JACAZF010000001">
    <property type="protein sequence ID" value="KAF7315142.1"/>
    <property type="molecule type" value="Genomic_DNA"/>
</dbReference>
<dbReference type="Proteomes" id="UP000636479">
    <property type="component" value="Unassembled WGS sequence"/>
</dbReference>
<dbReference type="CDD" id="cd18186">
    <property type="entry name" value="BTB_POZ_ZBTB_KLHL-like"/>
    <property type="match status" value="1"/>
</dbReference>
<dbReference type="RefSeq" id="XP_037225165.1">
    <property type="nucleotide sequence ID" value="XM_037357255.1"/>
</dbReference>
<sequence length="492" mass="55140">MSESEAPPNKRQRTDDASVIRSDIWHADGSVVLQARLTQFRVHTSVLSMHSPIFKDMFEISRPDSDGPMVDGCPVVELADNPKDVENILRAFYNPTLLLQPQLEFSLVAALIRLGRKYVMEEMWKVGVDILTSEFPNTLAGFDVIIKAQPQSKRIKWTRASRRDCLRLAKETDIQTVLPCLYYLNFLAYKDYSKNGTARLDETSALSCLTELQTFIVATERALRMQFQPGYTLSGLHQMPAGCTNIAICAQERLSILPALAPGVCLLASAPSMSGLGSSPFCVPCQEDLIRQWAVGREKAWEDLPSIFDTKYDVNQIHFNDWTAECFIGWLLAAIQTCTHAPPAKRARTDDASSPTTTTRSNICFVSIRSIPQPDTPQPLVEGCPVVELHDDPQDVETILRVIYNPAFFLRRGVLGHVDQCLFKFAHMASLDPGSLLQAEIPTTLDGSDDLGRAPYEPTLMEDYPGLYLDILTLLQEHHILWLLPAAYYLRH</sequence>
<dbReference type="OrthoDB" id="3027208at2759"/>
<evidence type="ECO:0000313" key="3">
    <source>
        <dbReference type="Proteomes" id="UP000636479"/>
    </source>
</evidence>